<accession>A0ABR1U7W3</accession>
<evidence type="ECO:0000256" key="3">
    <source>
        <dbReference type="PROSITE-ProRule" id="PRU00023"/>
    </source>
</evidence>
<proteinExistence type="predicted"/>
<dbReference type="Gene3D" id="1.25.40.20">
    <property type="entry name" value="Ankyrin repeat-containing domain"/>
    <property type="match status" value="2"/>
</dbReference>
<protein>
    <recommendedName>
        <fullName evidence="6">Ankyrin</fullName>
    </recommendedName>
</protein>
<organism evidence="4 5">
    <name type="scientific">Apiospora rasikravindrae</name>
    <dbReference type="NCBI Taxonomy" id="990691"/>
    <lineage>
        <taxon>Eukaryota</taxon>
        <taxon>Fungi</taxon>
        <taxon>Dikarya</taxon>
        <taxon>Ascomycota</taxon>
        <taxon>Pezizomycotina</taxon>
        <taxon>Sordariomycetes</taxon>
        <taxon>Xylariomycetidae</taxon>
        <taxon>Amphisphaeriales</taxon>
        <taxon>Apiosporaceae</taxon>
        <taxon>Apiospora</taxon>
    </lineage>
</organism>
<evidence type="ECO:0000313" key="4">
    <source>
        <dbReference type="EMBL" id="KAK8054968.1"/>
    </source>
</evidence>
<dbReference type="Proteomes" id="UP001444661">
    <property type="component" value="Unassembled WGS sequence"/>
</dbReference>
<dbReference type="PANTHER" id="PTHR24198:SF165">
    <property type="entry name" value="ANKYRIN REPEAT-CONTAINING PROTEIN-RELATED"/>
    <property type="match status" value="1"/>
</dbReference>
<dbReference type="SUPFAM" id="SSF48403">
    <property type="entry name" value="Ankyrin repeat"/>
    <property type="match status" value="1"/>
</dbReference>
<dbReference type="PANTHER" id="PTHR24198">
    <property type="entry name" value="ANKYRIN REPEAT AND PROTEIN KINASE DOMAIN-CONTAINING PROTEIN"/>
    <property type="match status" value="1"/>
</dbReference>
<dbReference type="Pfam" id="PF00023">
    <property type="entry name" value="Ank"/>
    <property type="match status" value="1"/>
</dbReference>
<sequence length="590" mass="66148">MWIKVRSRLSIDRLDLEGEFGRLVLMQDDLQVCIVCWLLAAGASGDPYFTWVPNLQPVLLDWSTRNLPRFTKKRMQFLTGLRQQHASSKERGEWLEIVLKVWHLYSAAESGEAVLEEQTYLLFDHASPDRDFALQMTLSEAIGMEDVETVRTLLNFGVDPNTTLLPVYDVTNNDTCLDALPRAAGLHAPALVTILIKNGANLTRLRPLALHLAVLNTNGFESTSYGNMNFHQNIPCGTLHLIMRALGRLEAVHEIAPRPIPFCLDTVVPQQNNRYAIVKRLRDHAGWHLTEREKVSSLESTLLSTATPDLPMGPSSISEWRNEQKQSLRLFEEFRGLGAEIPPSPQRLLSLLLLHRCPISTFKHIVTERPSPGHLDEGYSKLVVYSIALGQPRPAEWLIEQGVNVNAGLYRNRTALWAASANKAPDSFIRLLIEKGAKLELPLKTPGRTPLQVAASKGYIAVASSLLCHGALINARCGKLSGEPLRMTALDWAATMGRLDMVRFLVDCGGQSSYKGLTNFDGAFWHARGHLGVLNFFERHTQHSFSVVMSSLRRNFSDLLISDKDIIDLTRYEDWNSETDWNADDWSAEG</sequence>
<dbReference type="InterPro" id="IPR036770">
    <property type="entry name" value="Ankyrin_rpt-contain_sf"/>
</dbReference>
<evidence type="ECO:0000256" key="2">
    <source>
        <dbReference type="ARBA" id="ARBA00023043"/>
    </source>
</evidence>
<reference evidence="4 5" key="1">
    <citation type="submission" date="2023-01" db="EMBL/GenBank/DDBJ databases">
        <title>Analysis of 21 Apiospora genomes using comparative genomics revels a genus with tremendous synthesis potential of carbohydrate active enzymes and secondary metabolites.</title>
        <authorList>
            <person name="Sorensen T."/>
        </authorList>
    </citation>
    <scope>NUCLEOTIDE SEQUENCE [LARGE SCALE GENOMIC DNA]</scope>
    <source>
        <strain evidence="4 5">CBS 33761</strain>
    </source>
</reference>
<evidence type="ECO:0008006" key="6">
    <source>
        <dbReference type="Google" id="ProtNLM"/>
    </source>
</evidence>
<comment type="caution">
    <text evidence="4">The sequence shown here is derived from an EMBL/GenBank/DDBJ whole genome shotgun (WGS) entry which is preliminary data.</text>
</comment>
<keyword evidence="5" id="KW-1185">Reference proteome</keyword>
<keyword evidence="2 3" id="KW-0040">ANK repeat</keyword>
<gene>
    <name evidence="4" type="ORF">PG993_000195</name>
</gene>
<name>A0ABR1U7W3_9PEZI</name>
<dbReference type="EMBL" id="JAQQWK010000001">
    <property type="protein sequence ID" value="KAK8054968.1"/>
    <property type="molecule type" value="Genomic_DNA"/>
</dbReference>
<dbReference type="PROSITE" id="PS50088">
    <property type="entry name" value="ANK_REPEAT"/>
    <property type="match status" value="1"/>
</dbReference>
<keyword evidence="1" id="KW-0677">Repeat</keyword>
<dbReference type="InterPro" id="IPR002110">
    <property type="entry name" value="Ankyrin_rpt"/>
</dbReference>
<evidence type="ECO:0000256" key="1">
    <source>
        <dbReference type="ARBA" id="ARBA00022737"/>
    </source>
</evidence>
<dbReference type="Pfam" id="PF12796">
    <property type="entry name" value="Ank_2"/>
    <property type="match status" value="1"/>
</dbReference>
<evidence type="ECO:0000313" key="5">
    <source>
        <dbReference type="Proteomes" id="UP001444661"/>
    </source>
</evidence>
<feature type="repeat" description="ANK" evidence="3">
    <location>
        <begin position="446"/>
        <end position="478"/>
    </location>
</feature>
<dbReference type="PROSITE" id="PS50297">
    <property type="entry name" value="ANK_REP_REGION"/>
    <property type="match status" value="1"/>
</dbReference>
<dbReference type="SMART" id="SM00248">
    <property type="entry name" value="ANK"/>
    <property type="match status" value="5"/>
</dbReference>